<dbReference type="PROSITE" id="PS50011">
    <property type="entry name" value="PROTEIN_KINASE_DOM"/>
    <property type="match status" value="1"/>
</dbReference>
<dbReference type="GO" id="GO:0005925">
    <property type="term" value="C:focal adhesion"/>
    <property type="evidence" value="ECO:0007669"/>
    <property type="project" value="UniProtKB-SubCell"/>
</dbReference>
<dbReference type="PRINTS" id="PR00109">
    <property type="entry name" value="TYRKINASE"/>
</dbReference>
<dbReference type="Gene3D" id="1.20.120.330">
    <property type="entry name" value="Nucleotidyltransferases domain 2"/>
    <property type="match status" value="1"/>
</dbReference>
<dbReference type="GO" id="GO:0005524">
    <property type="term" value="F:ATP binding"/>
    <property type="evidence" value="ECO:0007669"/>
    <property type="project" value="UniProtKB-UniRule"/>
</dbReference>
<dbReference type="InterPro" id="IPR035963">
    <property type="entry name" value="FERM_2"/>
</dbReference>
<dbReference type="InterPro" id="IPR019749">
    <property type="entry name" value="Band_41_domain"/>
</dbReference>
<evidence type="ECO:0000256" key="10">
    <source>
        <dbReference type="ARBA" id="ARBA00022741"/>
    </source>
</evidence>
<keyword evidence="15" id="KW-0829">Tyrosine-protein kinase</keyword>
<evidence type="ECO:0000256" key="7">
    <source>
        <dbReference type="ARBA" id="ARBA00022490"/>
    </source>
</evidence>
<evidence type="ECO:0000259" key="19">
    <source>
        <dbReference type="PROSITE" id="PS50011"/>
    </source>
</evidence>
<evidence type="ECO:0000256" key="6">
    <source>
        <dbReference type="ARBA" id="ARBA00022475"/>
    </source>
</evidence>
<dbReference type="Pfam" id="PF00373">
    <property type="entry name" value="FERM_M"/>
    <property type="match status" value="1"/>
</dbReference>
<dbReference type="GO" id="GO:0061564">
    <property type="term" value="P:axon development"/>
    <property type="evidence" value="ECO:0007669"/>
    <property type="project" value="UniProtKB-ARBA"/>
</dbReference>
<dbReference type="Gene3D" id="3.10.20.90">
    <property type="entry name" value="Phosphatidylinositol 3-kinase Catalytic Subunit, Chain A, domain 1"/>
    <property type="match status" value="1"/>
</dbReference>
<keyword evidence="9" id="KW-0808">Transferase</keyword>
<evidence type="ECO:0000256" key="4">
    <source>
        <dbReference type="ARBA" id="ARBA00004496"/>
    </source>
</evidence>
<keyword evidence="6" id="KW-1003">Cell membrane</keyword>
<dbReference type="InterPro" id="IPR041390">
    <property type="entry name" value="FADK_N"/>
</dbReference>
<keyword evidence="14" id="KW-0472">Membrane</keyword>
<evidence type="ECO:0000256" key="14">
    <source>
        <dbReference type="ARBA" id="ARBA00023136"/>
    </source>
</evidence>
<dbReference type="GO" id="GO:0042995">
    <property type="term" value="C:cell projection"/>
    <property type="evidence" value="ECO:0007669"/>
    <property type="project" value="UniProtKB-SubCell"/>
</dbReference>
<dbReference type="Gene3D" id="2.30.29.30">
    <property type="entry name" value="Pleckstrin-homology domain (PH domain)/Phosphotyrosine-binding domain (PTB)"/>
    <property type="match status" value="1"/>
</dbReference>
<dbReference type="SUPFAM" id="SSF56112">
    <property type="entry name" value="Protein kinase-like (PK-like)"/>
    <property type="match status" value="1"/>
</dbReference>
<protein>
    <recommendedName>
        <fullName evidence="5">receptor protein-tyrosine kinase</fullName>
        <ecNumber evidence="5">2.7.10.1</ecNumber>
    </recommendedName>
</protein>
<evidence type="ECO:0000256" key="1">
    <source>
        <dbReference type="ARBA" id="ARBA00004246"/>
    </source>
</evidence>
<feature type="domain" description="FERM" evidence="20">
    <location>
        <begin position="5"/>
        <end position="337"/>
    </location>
</feature>
<dbReference type="InterPro" id="IPR049385">
    <property type="entry name" value="FAK1-like_FERM_C"/>
</dbReference>
<evidence type="ECO:0000256" key="18">
    <source>
        <dbReference type="PROSITE-ProRule" id="PRU10141"/>
    </source>
</evidence>
<dbReference type="InterPro" id="IPR000299">
    <property type="entry name" value="FERM_domain"/>
</dbReference>
<dbReference type="InterPro" id="IPR036137">
    <property type="entry name" value="Focal_adhe_kin_target_dom_sf"/>
</dbReference>
<keyword evidence="16" id="KW-0966">Cell projection</keyword>
<dbReference type="InterPro" id="IPR041784">
    <property type="entry name" value="FAK1/PYK2_FERM_C"/>
</dbReference>
<keyword evidence="7" id="KW-0963">Cytoplasm</keyword>
<dbReference type="InterPro" id="IPR029071">
    <property type="entry name" value="Ubiquitin-like_domsf"/>
</dbReference>
<dbReference type="SMART" id="SM00219">
    <property type="entry name" value="TyrKc"/>
    <property type="match status" value="1"/>
</dbReference>
<feature type="domain" description="Protein kinase" evidence="19">
    <location>
        <begin position="380"/>
        <end position="642"/>
    </location>
</feature>
<evidence type="ECO:0000259" key="20">
    <source>
        <dbReference type="PROSITE" id="PS50057"/>
    </source>
</evidence>
<dbReference type="PROSITE" id="PS00107">
    <property type="entry name" value="PROTEIN_KINASE_ATP"/>
    <property type="match status" value="1"/>
</dbReference>
<comment type="subcellular location">
    <subcellularLocation>
        <location evidence="1">Cell junction</location>
        <location evidence="1">Focal adhesion</location>
    </subcellularLocation>
    <subcellularLocation>
        <location evidence="3">Cell membrane</location>
        <topology evidence="3">Peripheral membrane protein</topology>
        <orientation evidence="3">Cytoplasmic side</orientation>
    </subcellularLocation>
    <subcellularLocation>
        <location evidence="2">Cell projection</location>
    </subcellularLocation>
    <subcellularLocation>
        <location evidence="4">Cytoplasm</location>
    </subcellularLocation>
</comment>
<evidence type="ECO:0000256" key="3">
    <source>
        <dbReference type="ARBA" id="ARBA00004413"/>
    </source>
</evidence>
<dbReference type="InterPro" id="IPR019748">
    <property type="entry name" value="FERM_central"/>
</dbReference>
<dbReference type="InterPro" id="IPR000719">
    <property type="entry name" value="Prot_kinase_dom"/>
</dbReference>
<comment type="catalytic activity">
    <reaction evidence="17">
        <text>L-tyrosyl-[protein] + ATP = O-phospho-L-tyrosyl-[protein] + ADP + H(+)</text>
        <dbReference type="Rhea" id="RHEA:10596"/>
        <dbReference type="Rhea" id="RHEA-COMP:10136"/>
        <dbReference type="Rhea" id="RHEA-COMP:20101"/>
        <dbReference type="ChEBI" id="CHEBI:15378"/>
        <dbReference type="ChEBI" id="CHEBI:30616"/>
        <dbReference type="ChEBI" id="CHEBI:46858"/>
        <dbReference type="ChEBI" id="CHEBI:61978"/>
        <dbReference type="ChEBI" id="CHEBI:456216"/>
        <dbReference type="EC" id="2.7.10.1"/>
    </reaction>
</comment>
<dbReference type="SMART" id="SM00295">
    <property type="entry name" value="B41"/>
    <property type="match status" value="1"/>
</dbReference>
<dbReference type="Gene3D" id="3.30.200.20">
    <property type="entry name" value="Phosphorylase Kinase, domain 1"/>
    <property type="match status" value="1"/>
</dbReference>
<dbReference type="Gene3D" id="1.20.80.10">
    <property type="match status" value="1"/>
</dbReference>
<evidence type="ECO:0000256" key="5">
    <source>
        <dbReference type="ARBA" id="ARBA00011902"/>
    </source>
</evidence>
<dbReference type="InterPro" id="IPR020635">
    <property type="entry name" value="Tyr_kinase_cat_dom"/>
</dbReference>
<dbReference type="STRING" id="6293.A0A1I8F1N4"/>
<dbReference type="CDD" id="cd13190">
    <property type="entry name" value="FERM_C_FAK1"/>
    <property type="match status" value="1"/>
</dbReference>
<evidence type="ECO:0000313" key="21">
    <source>
        <dbReference type="WBParaSite" id="maker-PairedContig_926-snap-gene-0.16-mRNA-1"/>
    </source>
</evidence>
<keyword evidence="8" id="KW-0597">Phosphoprotein</keyword>
<dbReference type="GO" id="GO:0048680">
    <property type="term" value="P:positive regulation of axon regeneration"/>
    <property type="evidence" value="ECO:0007669"/>
    <property type="project" value="UniProtKB-ARBA"/>
</dbReference>
<dbReference type="PROSITE" id="PS00109">
    <property type="entry name" value="PROTEIN_KINASE_TYR"/>
    <property type="match status" value="1"/>
</dbReference>
<dbReference type="AlphaFoldDB" id="A0A1I8F1N4"/>
<dbReference type="Pfam" id="PF07714">
    <property type="entry name" value="PK_Tyr_Ser-Thr"/>
    <property type="match status" value="1"/>
</dbReference>
<evidence type="ECO:0000256" key="11">
    <source>
        <dbReference type="ARBA" id="ARBA00022777"/>
    </source>
</evidence>
<name>A0A1I8F1N4_WUCBA</name>
<dbReference type="InterPro" id="IPR008266">
    <property type="entry name" value="Tyr_kinase_AS"/>
</dbReference>
<evidence type="ECO:0000256" key="15">
    <source>
        <dbReference type="ARBA" id="ARBA00023137"/>
    </source>
</evidence>
<dbReference type="GO" id="GO:0007172">
    <property type="term" value="P:signal complex assembly"/>
    <property type="evidence" value="ECO:0007669"/>
    <property type="project" value="InterPro"/>
</dbReference>
<accession>A0A1I8F1N4</accession>
<keyword evidence="13" id="KW-0965">Cell junction</keyword>
<keyword evidence="10 18" id="KW-0547">Nucleotide-binding</keyword>
<dbReference type="EC" id="2.7.10.1" evidence="5"/>
<evidence type="ECO:0000256" key="12">
    <source>
        <dbReference type="ARBA" id="ARBA00022840"/>
    </source>
</evidence>
<organism evidence="21">
    <name type="scientific">Wuchereria bancrofti</name>
    <dbReference type="NCBI Taxonomy" id="6293"/>
    <lineage>
        <taxon>Eukaryota</taxon>
        <taxon>Metazoa</taxon>
        <taxon>Ecdysozoa</taxon>
        <taxon>Nematoda</taxon>
        <taxon>Chromadorea</taxon>
        <taxon>Rhabditida</taxon>
        <taxon>Spirurina</taxon>
        <taxon>Spiruromorpha</taxon>
        <taxon>Filarioidea</taxon>
        <taxon>Onchocercidae</taxon>
        <taxon>Wuchereria</taxon>
    </lineage>
</organism>
<evidence type="ECO:0000256" key="8">
    <source>
        <dbReference type="ARBA" id="ARBA00022553"/>
    </source>
</evidence>
<dbReference type="Gene3D" id="1.10.510.10">
    <property type="entry name" value="Transferase(Phosphotransferase) domain 1"/>
    <property type="match status" value="1"/>
</dbReference>
<dbReference type="GO" id="GO:0005886">
    <property type="term" value="C:plasma membrane"/>
    <property type="evidence" value="ECO:0007669"/>
    <property type="project" value="UniProtKB-SubCell"/>
</dbReference>
<evidence type="ECO:0000256" key="16">
    <source>
        <dbReference type="ARBA" id="ARBA00023273"/>
    </source>
</evidence>
<reference evidence="21" key="1">
    <citation type="submission" date="2016-11" db="UniProtKB">
        <authorList>
            <consortium name="WormBaseParasite"/>
        </authorList>
    </citation>
    <scope>IDENTIFICATION</scope>
    <source>
        <strain evidence="21">pt0022</strain>
    </source>
</reference>
<dbReference type="WBParaSite" id="maker-PairedContig_926-snap-gene-0.16-mRNA-1">
    <property type="protein sequence ID" value="maker-PairedContig_926-snap-gene-0.16-mRNA-1"/>
    <property type="gene ID" value="maker-PairedContig_926-snap-gene-0.16"/>
</dbReference>
<dbReference type="SUPFAM" id="SSF54236">
    <property type="entry name" value="Ubiquitin-like"/>
    <property type="match status" value="1"/>
</dbReference>
<dbReference type="InterPro" id="IPR005189">
    <property type="entry name" value="Focal_adhesion_kin_target_dom"/>
</dbReference>
<evidence type="ECO:0000256" key="17">
    <source>
        <dbReference type="ARBA" id="ARBA00051243"/>
    </source>
</evidence>
<dbReference type="PANTHER" id="PTHR24418">
    <property type="entry name" value="TYROSINE-PROTEIN KINASE"/>
    <property type="match status" value="1"/>
</dbReference>
<dbReference type="CDD" id="cd14473">
    <property type="entry name" value="FERM_B-lobe"/>
    <property type="match status" value="1"/>
</dbReference>
<evidence type="ECO:0000256" key="13">
    <source>
        <dbReference type="ARBA" id="ARBA00022949"/>
    </source>
</evidence>
<dbReference type="InterPro" id="IPR001245">
    <property type="entry name" value="Ser-Thr/Tyr_kinase_cat_dom"/>
</dbReference>
<dbReference type="GO" id="GO:0004714">
    <property type="term" value="F:transmembrane receptor protein tyrosine kinase activity"/>
    <property type="evidence" value="ECO:0007669"/>
    <property type="project" value="UniProtKB-EC"/>
</dbReference>
<dbReference type="InterPro" id="IPR050198">
    <property type="entry name" value="Non-receptor_tyrosine_kinases"/>
</dbReference>
<dbReference type="FunFam" id="1.10.510.10:FF:001512">
    <property type="entry name" value="Receptor tyrosine-protein kinase erbB-2"/>
    <property type="match status" value="1"/>
</dbReference>
<dbReference type="InterPro" id="IPR011009">
    <property type="entry name" value="Kinase-like_dom_sf"/>
</dbReference>
<dbReference type="GO" id="GO:0008284">
    <property type="term" value="P:positive regulation of cell population proliferation"/>
    <property type="evidence" value="ECO:0007669"/>
    <property type="project" value="UniProtKB-ARBA"/>
</dbReference>
<dbReference type="Pfam" id="PF18038">
    <property type="entry name" value="FERM_N_2"/>
    <property type="match status" value="1"/>
</dbReference>
<dbReference type="Pfam" id="PF03623">
    <property type="entry name" value="Focal_AT"/>
    <property type="match status" value="1"/>
</dbReference>
<keyword evidence="12 18" id="KW-0067">ATP-binding</keyword>
<keyword evidence="11" id="KW-0418">Kinase</keyword>
<dbReference type="InterPro" id="IPR014352">
    <property type="entry name" value="FERM/acyl-CoA-bd_prot_sf"/>
</dbReference>
<dbReference type="InterPro" id="IPR017441">
    <property type="entry name" value="Protein_kinase_ATP_BS"/>
</dbReference>
<evidence type="ECO:0000256" key="9">
    <source>
        <dbReference type="ARBA" id="ARBA00022679"/>
    </source>
</evidence>
<dbReference type="InterPro" id="IPR011993">
    <property type="entry name" value="PH-like_dom_sf"/>
</dbReference>
<dbReference type="GO" id="GO:0005737">
    <property type="term" value="C:cytoplasm"/>
    <property type="evidence" value="ECO:0007669"/>
    <property type="project" value="UniProtKB-SubCell"/>
</dbReference>
<evidence type="ECO:0000256" key="2">
    <source>
        <dbReference type="ARBA" id="ARBA00004316"/>
    </source>
</evidence>
<dbReference type="SUPFAM" id="SSF50729">
    <property type="entry name" value="PH domain-like"/>
    <property type="match status" value="1"/>
</dbReference>
<dbReference type="SUPFAM" id="SSF47031">
    <property type="entry name" value="Second domain of FERM"/>
    <property type="match status" value="1"/>
</dbReference>
<dbReference type="Pfam" id="PF21477">
    <property type="entry name" value="FERM_C_FAK1"/>
    <property type="match status" value="1"/>
</dbReference>
<feature type="binding site" evidence="18">
    <location>
        <position position="412"/>
    </location>
    <ligand>
        <name>ATP</name>
        <dbReference type="ChEBI" id="CHEBI:30616"/>
    </ligand>
</feature>
<sequence length="904" mass="103657">MNEADVILVYIPNGIIKSVRYNFEIKVQKVIHVLLSALGIDRISFGYFALRLIRSPVTQMCSNNNDCHWLHSDLKMRHIYKKFFNKSWSSTPLRFELRLRFISKDLEEMYQTETGAFMFLHDQILADYVTQVSWKIPAETAIELAALQIRRKLGNQNACNIEKYLNLDELEAEGTLARLLPETLLINMKSKMLRKTLTAAVKRHALLTPMECIFHFLEIVKRITQFDIEIFKASLGVRFVFLVIVVWKNPIDVMIGMAVGISCAADGRGRGPVLLAKLQYIINLTLLKLDEKSQKTVINLKITGSSQQLSITLPTWSIAESLAHLINGYHMVLSQRGSIWIPLELLDELKKQEVKVTFVNDELTFTSSKNTNLLVDRSRVALEELLGDGQFGNVYRGTFMKENGQIDAVAVKVCKMDSEIVERQNFLEEAFIMHRFHHEHIIALVGICIEKPIWIVMELAPLGELRQYLLHNTATVDLSIQLLFSQQLSSALVYLHSCKYVHRDIAARNVLLSSPRCVKLSDFGLSRCIEENNVYTVKLFVASRGKLPIKWMAPESINYRCFSKATDVWMFGVCMWEIFTYGVKPWQGVRNHNVILKIEGGERLEKPHNCPQVLYSLLMRMWNFEALKRPTIFEVNRYLGFLMVQIDCHVPFGLLTAPSDNEINALVQEENQTDAFLTVAPVLKVDSATVSTSTLWRTLEQQRIQSEEDDRWIEEEEQKLVLPLPALSTVRAQHINSLSRKQPLLNEEKNIPSGYEFDRRSDTVHGAVLRVIGAVTDLSREFHTTMTNGYFSKCVKIITDHLGNLFNESVQHISILNTSDQEEVKLVETLLESDLRNLSEVMRKVLEEDISKEDYEALRREILKISHRLAFNCKQFLETIDSARIRSGVAKLQLKDASSVVYEM</sequence>
<proteinExistence type="predicted"/>
<dbReference type="SUPFAM" id="SSF68993">
    <property type="entry name" value="FAT domain of focal adhesion kinase"/>
    <property type="match status" value="1"/>
</dbReference>
<dbReference type="PROSITE" id="PS50057">
    <property type="entry name" value="FERM_3"/>
    <property type="match status" value="1"/>
</dbReference>